<organism evidence="2 3">
    <name type="scientific">Epilithonimonas bovis DSM 19482</name>
    <dbReference type="NCBI Taxonomy" id="1121284"/>
    <lineage>
        <taxon>Bacteria</taxon>
        <taxon>Pseudomonadati</taxon>
        <taxon>Bacteroidota</taxon>
        <taxon>Flavobacteriia</taxon>
        <taxon>Flavobacteriales</taxon>
        <taxon>Weeksellaceae</taxon>
        <taxon>Chryseobacterium group</taxon>
        <taxon>Epilithonimonas</taxon>
    </lineage>
</organism>
<gene>
    <name evidence="2" type="ORF">SAMN05660493_01029</name>
</gene>
<keyword evidence="3" id="KW-1185">Reference proteome</keyword>
<evidence type="ECO:0000259" key="1">
    <source>
        <dbReference type="SMART" id="SM01235"/>
    </source>
</evidence>
<dbReference type="Pfam" id="PF14376">
    <property type="entry name" value="Haem_bd"/>
    <property type="match status" value="1"/>
</dbReference>
<evidence type="ECO:0000313" key="2">
    <source>
        <dbReference type="EMBL" id="SIT96352.1"/>
    </source>
</evidence>
<dbReference type="SMART" id="SM01235">
    <property type="entry name" value="Haem_bd"/>
    <property type="match status" value="1"/>
</dbReference>
<dbReference type="EMBL" id="FTPU01000008">
    <property type="protein sequence ID" value="SIT96352.1"/>
    <property type="molecule type" value="Genomic_DNA"/>
</dbReference>
<name>A0A1U7PWL4_9FLAO</name>
<evidence type="ECO:0000313" key="3">
    <source>
        <dbReference type="Proteomes" id="UP000187261"/>
    </source>
</evidence>
<dbReference type="AlphaFoldDB" id="A0A1U7PWL4"/>
<dbReference type="OrthoDB" id="196738at2"/>
<feature type="domain" description="Haem-binding" evidence="1">
    <location>
        <begin position="9"/>
        <end position="144"/>
    </location>
</feature>
<accession>A0A1U7PWL4</accession>
<dbReference type="Proteomes" id="UP000187261">
    <property type="component" value="Unassembled WGS sequence"/>
</dbReference>
<sequence>MKKILLILLTAFILIQFFPIDKTNPVSNAGMDFLKIKDTPEPIAKIIRNSCYDCHSNETRYPFYSHIQPAAWLMKSQIDEGRIALNFSTFSTYDTQRQLKKLGEAADYTEQGDMPLESYLLGHPDAKLTDEQRKILADYFRKMQKAIADYQAL</sequence>
<protein>
    <submittedName>
        <fullName evidence="2">Haem-binding domain-containing protein</fullName>
    </submittedName>
</protein>
<proteinExistence type="predicted"/>
<dbReference type="STRING" id="1121284.SAMN05660493_01029"/>
<reference evidence="3" key="1">
    <citation type="submission" date="2016-10" db="EMBL/GenBank/DDBJ databases">
        <authorList>
            <person name="Varghese N."/>
            <person name="Submissions S."/>
        </authorList>
    </citation>
    <scope>NUCLEOTIDE SEQUENCE [LARGE SCALE GENOMIC DNA]</scope>
    <source>
        <strain evidence="3">DSM 19482</strain>
    </source>
</reference>
<dbReference type="RefSeq" id="WP_076782396.1">
    <property type="nucleotide sequence ID" value="NZ_FTPU01000008.1"/>
</dbReference>
<dbReference type="InterPro" id="IPR025992">
    <property type="entry name" value="Haem-bd"/>
</dbReference>